<feature type="region of interest" description="Disordered" evidence="1">
    <location>
        <begin position="156"/>
        <end position="176"/>
    </location>
</feature>
<dbReference type="EMBL" id="JAQIZT010000002">
    <property type="protein sequence ID" value="KAJ7008734.1"/>
    <property type="molecule type" value="Genomic_DNA"/>
</dbReference>
<accession>A0AAD6RHC5</accession>
<feature type="compositionally biased region" description="Basic residues" evidence="1">
    <location>
        <begin position="28"/>
        <end position="40"/>
    </location>
</feature>
<evidence type="ECO:0000313" key="3">
    <source>
        <dbReference type="Proteomes" id="UP001164929"/>
    </source>
</evidence>
<reference evidence="2" key="1">
    <citation type="journal article" date="2023" name="Mol. Ecol. Resour.">
        <title>Chromosome-level genome assembly of a triploid poplar Populus alba 'Berolinensis'.</title>
        <authorList>
            <person name="Chen S."/>
            <person name="Yu Y."/>
            <person name="Wang X."/>
            <person name="Wang S."/>
            <person name="Zhang T."/>
            <person name="Zhou Y."/>
            <person name="He R."/>
            <person name="Meng N."/>
            <person name="Wang Y."/>
            <person name="Liu W."/>
            <person name="Liu Z."/>
            <person name="Liu J."/>
            <person name="Guo Q."/>
            <person name="Huang H."/>
            <person name="Sederoff R.R."/>
            <person name="Wang G."/>
            <person name="Qu G."/>
            <person name="Chen S."/>
        </authorList>
    </citation>
    <scope>NUCLEOTIDE SEQUENCE</scope>
    <source>
        <strain evidence="2">SC-2020</strain>
    </source>
</reference>
<gene>
    <name evidence="2" type="ORF">NC653_007409</name>
</gene>
<proteinExistence type="predicted"/>
<feature type="compositionally biased region" description="Basic and acidic residues" evidence="1">
    <location>
        <begin position="158"/>
        <end position="176"/>
    </location>
</feature>
<sequence>MGKECGEGVSEEEDVDLMDEEEADDGKKGKRGGKDSRKRKASGEGGKLDSGKKGKSGGDASTGGVRVSVVDPVKNKESKLETLTHGVFNGFENALMTDASERFSTREAEKFPFLGRERNPSLWLGKSRKDRTRTAVIEKSRLNSYSIAPHLCDALNESSRERRDAKRRRPGDVDYDPRTLYLPAEFAKSLTGGQGGAFIH</sequence>
<comment type="caution">
    <text evidence="2">The sequence shown here is derived from an EMBL/GenBank/DDBJ whole genome shotgun (WGS) entry which is preliminary data.</text>
</comment>
<evidence type="ECO:0000256" key="1">
    <source>
        <dbReference type="SAM" id="MobiDB-lite"/>
    </source>
</evidence>
<organism evidence="2 3">
    <name type="scientific">Populus alba x Populus x berolinensis</name>
    <dbReference type="NCBI Taxonomy" id="444605"/>
    <lineage>
        <taxon>Eukaryota</taxon>
        <taxon>Viridiplantae</taxon>
        <taxon>Streptophyta</taxon>
        <taxon>Embryophyta</taxon>
        <taxon>Tracheophyta</taxon>
        <taxon>Spermatophyta</taxon>
        <taxon>Magnoliopsida</taxon>
        <taxon>eudicotyledons</taxon>
        <taxon>Gunneridae</taxon>
        <taxon>Pentapetalae</taxon>
        <taxon>rosids</taxon>
        <taxon>fabids</taxon>
        <taxon>Malpighiales</taxon>
        <taxon>Salicaceae</taxon>
        <taxon>Saliceae</taxon>
        <taxon>Populus</taxon>
    </lineage>
</organism>
<dbReference type="AlphaFoldDB" id="A0AAD6RHC5"/>
<name>A0AAD6RHC5_9ROSI</name>
<protein>
    <submittedName>
        <fullName evidence="2">Uncharacterized protein</fullName>
    </submittedName>
</protein>
<feature type="compositionally biased region" description="Acidic residues" evidence="1">
    <location>
        <begin position="9"/>
        <end position="24"/>
    </location>
</feature>
<feature type="region of interest" description="Disordered" evidence="1">
    <location>
        <begin position="1"/>
        <end position="70"/>
    </location>
</feature>
<dbReference type="Proteomes" id="UP001164929">
    <property type="component" value="Chromosome 2"/>
</dbReference>
<keyword evidence="3" id="KW-1185">Reference proteome</keyword>
<evidence type="ECO:0000313" key="2">
    <source>
        <dbReference type="EMBL" id="KAJ7008734.1"/>
    </source>
</evidence>